<dbReference type="AlphaFoldDB" id="A0A6A5W5W7"/>
<evidence type="ECO:0000259" key="6">
    <source>
        <dbReference type="Pfam" id="PF00734"/>
    </source>
</evidence>
<dbReference type="InterPro" id="IPR013785">
    <property type="entry name" value="Aldolase_TIM"/>
</dbReference>
<dbReference type="GO" id="GO:0005576">
    <property type="term" value="C:extracellular region"/>
    <property type="evidence" value="ECO:0007669"/>
    <property type="project" value="InterPro"/>
</dbReference>
<feature type="domain" description="Glycoside-hydrolase family GH114 TIM-barrel" evidence="7">
    <location>
        <begin position="34"/>
        <end position="265"/>
    </location>
</feature>
<reference evidence="8" key="1">
    <citation type="journal article" date="2020" name="Stud. Mycol.">
        <title>101 Dothideomycetes genomes: a test case for predicting lifestyles and emergence of pathogens.</title>
        <authorList>
            <person name="Haridas S."/>
            <person name="Albert R."/>
            <person name="Binder M."/>
            <person name="Bloem J."/>
            <person name="Labutti K."/>
            <person name="Salamov A."/>
            <person name="Andreopoulos B."/>
            <person name="Baker S."/>
            <person name="Barry K."/>
            <person name="Bills G."/>
            <person name="Bluhm B."/>
            <person name="Cannon C."/>
            <person name="Castanera R."/>
            <person name="Culley D."/>
            <person name="Daum C."/>
            <person name="Ezra D."/>
            <person name="Gonzalez J."/>
            <person name="Henrissat B."/>
            <person name="Kuo A."/>
            <person name="Liang C."/>
            <person name="Lipzen A."/>
            <person name="Lutzoni F."/>
            <person name="Magnuson J."/>
            <person name="Mondo S."/>
            <person name="Nolan M."/>
            <person name="Ohm R."/>
            <person name="Pangilinan J."/>
            <person name="Park H.-J."/>
            <person name="Ramirez L."/>
            <person name="Alfaro M."/>
            <person name="Sun H."/>
            <person name="Tritt A."/>
            <person name="Yoshinaga Y."/>
            <person name="Zwiers L.-H."/>
            <person name="Turgeon B."/>
            <person name="Goodwin S."/>
            <person name="Spatafora J."/>
            <person name="Crous P."/>
            <person name="Grigoriev I."/>
        </authorList>
    </citation>
    <scope>NUCLEOTIDE SEQUENCE</scope>
    <source>
        <strain evidence="8">CBS 123094</strain>
    </source>
</reference>
<evidence type="ECO:0000256" key="3">
    <source>
        <dbReference type="ARBA" id="ARBA00022729"/>
    </source>
</evidence>
<dbReference type="PANTHER" id="PTHR35273">
    <property type="entry name" value="ALPHA-1,4 POLYGALACTOSAMINIDASE, PUTATIVE (AFU_ORTHOLOGUE AFUA_3G07890)-RELATED"/>
    <property type="match status" value="1"/>
</dbReference>
<evidence type="ECO:0000256" key="2">
    <source>
        <dbReference type="ARBA" id="ARBA00012755"/>
    </source>
</evidence>
<dbReference type="InterPro" id="IPR035971">
    <property type="entry name" value="CBD_sf"/>
</dbReference>
<dbReference type="InterPro" id="IPR017853">
    <property type="entry name" value="GH"/>
</dbReference>
<dbReference type="PANTHER" id="PTHR35273:SF2">
    <property type="entry name" value="ALPHA-GALACTOSIDASE"/>
    <property type="match status" value="1"/>
</dbReference>
<evidence type="ECO:0000256" key="4">
    <source>
        <dbReference type="SAM" id="MobiDB-lite"/>
    </source>
</evidence>
<dbReference type="SUPFAM" id="SSF51445">
    <property type="entry name" value="(Trans)glycosidases"/>
    <property type="match status" value="1"/>
</dbReference>
<dbReference type="GO" id="GO:0004557">
    <property type="term" value="F:alpha-galactosidase activity"/>
    <property type="evidence" value="ECO:0007669"/>
    <property type="project" value="UniProtKB-EC"/>
</dbReference>
<dbReference type="OrthoDB" id="2108802at2759"/>
<dbReference type="EC" id="3.2.1.22" evidence="2"/>
<evidence type="ECO:0000256" key="1">
    <source>
        <dbReference type="ARBA" id="ARBA00001255"/>
    </source>
</evidence>
<evidence type="ECO:0000256" key="5">
    <source>
        <dbReference type="SAM" id="SignalP"/>
    </source>
</evidence>
<name>A0A6A5W5W7_9PLEO</name>
<sequence length="410" mass="44446">MGRAPTCRTLFWLLYTAILSSTSLAQSVFTRGQKFQIILLGVPDVSKTPLPPTDAPVWDIDLFDNDAATIANLKERGITVICYFSGGTWEDWRTDAKDFPAGDVGKVLPEWPNEKWIRTGSTKIRDIMAKRIKIASEKGCDAIDPDNIDGYQNDNGLSLKTTDAIDYMRWMSQIASSYNLSLGLKNSLDILDDVADIIDFAVNEQCAQLGECSVYTGFLASGKPVFHIEYPTSLANPQQLMNTDVCKGPGTSGMSTVLKNMQLDGKTVYCDGSVADTPVNNGASPPRPSFSIPPRPSTSKTSRASSSRSSTSTSRTSSSRLVTSSTMRTTATSRPSSSIITTTLTRPSSSSRTSTQRPTSTAGGCKSKHWDQCGGNSWQGCTVCEVRTYIFQAHTPSLVLPIRQLSHGSS</sequence>
<dbReference type="InterPro" id="IPR004352">
    <property type="entry name" value="GH114_TIM-barrel"/>
</dbReference>
<keyword evidence="9" id="KW-1185">Reference proteome</keyword>
<evidence type="ECO:0000313" key="8">
    <source>
        <dbReference type="EMBL" id="KAF1996707.1"/>
    </source>
</evidence>
<accession>A0A6A5W5W7</accession>
<dbReference type="GO" id="GO:0005975">
    <property type="term" value="P:carbohydrate metabolic process"/>
    <property type="evidence" value="ECO:0007669"/>
    <property type="project" value="InterPro"/>
</dbReference>
<feature type="chain" id="PRO_5025467962" description="alpha-galactosidase" evidence="5">
    <location>
        <begin position="26"/>
        <end position="410"/>
    </location>
</feature>
<feature type="compositionally biased region" description="Pro residues" evidence="4">
    <location>
        <begin position="285"/>
        <end position="296"/>
    </location>
</feature>
<organism evidence="8 9">
    <name type="scientific">Amniculicola lignicola CBS 123094</name>
    <dbReference type="NCBI Taxonomy" id="1392246"/>
    <lineage>
        <taxon>Eukaryota</taxon>
        <taxon>Fungi</taxon>
        <taxon>Dikarya</taxon>
        <taxon>Ascomycota</taxon>
        <taxon>Pezizomycotina</taxon>
        <taxon>Dothideomycetes</taxon>
        <taxon>Pleosporomycetidae</taxon>
        <taxon>Pleosporales</taxon>
        <taxon>Amniculicolaceae</taxon>
        <taxon>Amniculicola</taxon>
    </lineage>
</organism>
<dbReference type="Pfam" id="PF03537">
    <property type="entry name" value="Glyco_hydro_114"/>
    <property type="match status" value="1"/>
</dbReference>
<dbReference type="GO" id="GO:0030248">
    <property type="term" value="F:cellulose binding"/>
    <property type="evidence" value="ECO:0007669"/>
    <property type="project" value="InterPro"/>
</dbReference>
<dbReference type="EMBL" id="ML977622">
    <property type="protein sequence ID" value="KAF1996707.1"/>
    <property type="molecule type" value="Genomic_DNA"/>
</dbReference>
<feature type="compositionally biased region" description="Low complexity" evidence="4">
    <location>
        <begin position="297"/>
        <end position="361"/>
    </location>
</feature>
<feature type="domain" description="CBM1" evidence="6">
    <location>
        <begin position="369"/>
        <end position="385"/>
    </location>
</feature>
<protein>
    <recommendedName>
        <fullName evidence="2">alpha-galactosidase</fullName>
        <ecNumber evidence="2">3.2.1.22</ecNumber>
    </recommendedName>
</protein>
<proteinExistence type="predicted"/>
<keyword evidence="3 5" id="KW-0732">Signal</keyword>
<dbReference type="SUPFAM" id="SSF57180">
    <property type="entry name" value="Cellulose-binding domain"/>
    <property type="match status" value="1"/>
</dbReference>
<evidence type="ECO:0000313" key="9">
    <source>
        <dbReference type="Proteomes" id="UP000799779"/>
    </source>
</evidence>
<dbReference type="Proteomes" id="UP000799779">
    <property type="component" value="Unassembled WGS sequence"/>
</dbReference>
<dbReference type="Pfam" id="PF00734">
    <property type="entry name" value="CBM_1"/>
    <property type="match status" value="1"/>
</dbReference>
<feature type="region of interest" description="Disordered" evidence="4">
    <location>
        <begin position="278"/>
        <end position="368"/>
    </location>
</feature>
<dbReference type="InterPro" id="IPR000254">
    <property type="entry name" value="CBD"/>
</dbReference>
<dbReference type="Gene3D" id="3.20.20.70">
    <property type="entry name" value="Aldolase class I"/>
    <property type="match status" value="1"/>
</dbReference>
<comment type="catalytic activity">
    <reaction evidence="1">
        <text>Hydrolysis of terminal, non-reducing alpha-D-galactose residues in alpha-D-galactosides, including galactose oligosaccharides, galactomannans and galactolipids.</text>
        <dbReference type="EC" id="3.2.1.22"/>
    </reaction>
</comment>
<evidence type="ECO:0000259" key="7">
    <source>
        <dbReference type="Pfam" id="PF03537"/>
    </source>
</evidence>
<feature type="signal peptide" evidence="5">
    <location>
        <begin position="1"/>
        <end position="25"/>
    </location>
</feature>
<gene>
    <name evidence="8" type="ORF">P154DRAFT_442745</name>
</gene>